<feature type="compositionally biased region" description="Polar residues" evidence="2">
    <location>
        <begin position="161"/>
        <end position="175"/>
    </location>
</feature>
<reference evidence="4" key="1">
    <citation type="submission" date="2025-08" db="UniProtKB">
        <authorList>
            <consortium name="RefSeq"/>
        </authorList>
    </citation>
    <scope>IDENTIFICATION</scope>
    <source>
        <strain evidence="4">Nigerian</strain>
        <tissue evidence="4">Liver and blood</tissue>
    </source>
</reference>
<evidence type="ECO:0000256" key="1">
    <source>
        <dbReference type="ARBA" id="ARBA00023125"/>
    </source>
</evidence>
<evidence type="ECO:0000313" key="4">
    <source>
        <dbReference type="RefSeq" id="XP_031752878.1"/>
    </source>
</evidence>
<feature type="compositionally biased region" description="Basic and acidic residues" evidence="2">
    <location>
        <begin position="325"/>
        <end position="337"/>
    </location>
</feature>
<dbReference type="AGR" id="Xenbase:XB-GENE-29094771"/>
<dbReference type="OMA" id="GSPPLCH"/>
<keyword evidence="3" id="KW-1185">Reference proteome</keyword>
<gene>
    <name evidence="4 5" type="primary">LOC116408870</name>
</gene>
<dbReference type="PANTHER" id="PTHR33066">
    <property type="entry name" value="INTEGRASE_SAM-LIKE_N DOMAIN-CONTAINING PROTEIN"/>
    <property type="match status" value="1"/>
</dbReference>
<evidence type="ECO:0000256" key="2">
    <source>
        <dbReference type="SAM" id="MobiDB-lite"/>
    </source>
</evidence>
<evidence type="ECO:0000313" key="3">
    <source>
        <dbReference type="Proteomes" id="UP000008143"/>
    </source>
</evidence>
<dbReference type="KEGG" id="xtr:116408870"/>
<dbReference type="RefSeq" id="XP_031752878.1">
    <property type="nucleotide sequence ID" value="XM_031897018.1"/>
</dbReference>
<feature type="region of interest" description="Disordered" evidence="2">
    <location>
        <begin position="1"/>
        <end position="382"/>
    </location>
</feature>
<dbReference type="PANTHER" id="PTHR33066:SF2">
    <property type="entry name" value="FILAGGRIN-2-LIKE"/>
    <property type="match status" value="1"/>
</dbReference>
<keyword evidence="1" id="KW-0238">DNA-binding</keyword>
<sequence length="714" mass="77875">MEDQHGKVQTNTFPTHAFPRHGIRHGGAESVSPTGEDCQDPEPCPSAPTQPPTLRPPGHAGAGVTCVLHRSSSLCPIPPKGPTMEHPGSMEPQLSFPADQHSAQDESGPDLVAQPSPPGKRTLPTGTPVAHTYHGCQSPRLGRSPGTPYRTGNLDGCGSPPSDQYLGNQGGTPSSLPLAEPTHRARHQGPIGQRHHRRLPQSPRGHEESTGPQRGQPHSNVGRSEGSPPLCHLHSRPRKLASRLPQPTTDRSGGMGSEPRNIPRHRRSLGPSRGGPHGLPSQPQGDTIHVQMPRPPSVGSRRPNDYVGLRSRICLPASPSSSKGHQKDQIRAMHSHPDSSSLAKKSMVHRTDGSQQIRTVAATSDPRSTRSGTNPSSQSSLPEFDGVEIESIVLRRKGFSRDVIRTMMAARKPVSSKTYHRVWKTYRDWCENTGHSFQDLSVPRLLSFLQSGLDKGLSLGSLKSQISALSVLFQQRLAILPDVSTFIQGVAHICPPFREPLPPWDLNLVLSALQTPPFEPLATIPLAWLSWKTVFLLAIASARRVSEISALSSQPPYLIFHEDRAVLRTIPSFVPKVVSAFHINQDITVPSFCPNPASPKEVALHSLDPVRALKFYLHRTRDFRATTSLFVLHSGHRKGHQASKTTISPPIHITAHSTRGIGSSWAFRNRASADQVCRAATWSSIHSFTKFYQFEIFAASDAHFGRKVLQAAIN</sequence>
<dbReference type="GeneID" id="116408870"/>
<dbReference type="Gene3D" id="1.10.150.130">
    <property type="match status" value="1"/>
</dbReference>
<proteinExistence type="predicted"/>
<accession>A0A8J1J4S9</accession>
<organism evidence="3 4">
    <name type="scientific">Xenopus tropicalis</name>
    <name type="common">Western clawed frog</name>
    <name type="synonym">Silurana tropicalis</name>
    <dbReference type="NCBI Taxonomy" id="8364"/>
    <lineage>
        <taxon>Eukaryota</taxon>
        <taxon>Metazoa</taxon>
        <taxon>Chordata</taxon>
        <taxon>Craniata</taxon>
        <taxon>Vertebrata</taxon>
        <taxon>Euteleostomi</taxon>
        <taxon>Amphibia</taxon>
        <taxon>Batrachia</taxon>
        <taxon>Anura</taxon>
        <taxon>Pipoidea</taxon>
        <taxon>Pipidae</taxon>
        <taxon>Xenopodinae</taxon>
        <taxon>Xenopus</taxon>
        <taxon>Silurana</taxon>
    </lineage>
</organism>
<dbReference type="GO" id="GO:0003677">
    <property type="term" value="F:DNA binding"/>
    <property type="evidence" value="ECO:0007669"/>
    <property type="project" value="UniProtKB-KW"/>
</dbReference>
<dbReference type="AlphaFoldDB" id="A0A8J1J4S9"/>
<dbReference type="Proteomes" id="UP000008143">
    <property type="component" value="Chromosome 2"/>
</dbReference>
<evidence type="ECO:0000313" key="5">
    <source>
        <dbReference type="Xenbase" id="XB-GENE-29094771"/>
    </source>
</evidence>
<dbReference type="SUPFAM" id="SSF47823">
    <property type="entry name" value="lambda integrase-like, N-terminal domain"/>
    <property type="match status" value="1"/>
</dbReference>
<dbReference type="InterPro" id="IPR011010">
    <property type="entry name" value="DNA_brk_join_enz"/>
</dbReference>
<name>A0A8J1J4S9_XENTR</name>
<dbReference type="Xenbase" id="XB-GENE-29094771">
    <property type="gene designation" value="LOC116408870"/>
</dbReference>
<dbReference type="InterPro" id="IPR010998">
    <property type="entry name" value="Integrase_recombinase_N"/>
</dbReference>
<feature type="compositionally biased region" description="Pro residues" evidence="2">
    <location>
        <begin position="42"/>
        <end position="55"/>
    </location>
</feature>
<dbReference type="SUPFAM" id="SSF56349">
    <property type="entry name" value="DNA breaking-rejoining enzymes"/>
    <property type="match status" value="1"/>
</dbReference>
<feature type="compositionally biased region" description="Polar residues" evidence="2">
    <location>
        <begin position="353"/>
        <end position="381"/>
    </location>
</feature>
<protein>
    <submittedName>
        <fullName evidence="4">Filaggrin-2-like</fullName>
    </submittedName>
</protein>
<feature type="compositionally biased region" description="Polar residues" evidence="2">
    <location>
        <begin position="210"/>
        <end position="222"/>
    </location>
</feature>